<organism evidence="3">
    <name type="scientific">Anisakis simplex</name>
    <name type="common">Herring worm</name>
    <dbReference type="NCBI Taxonomy" id="6269"/>
    <lineage>
        <taxon>Eukaryota</taxon>
        <taxon>Metazoa</taxon>
        <taxon>Ecdysozoa</taxon>
        <taxon>Nematoda</taxon>
        <taxon>Chromadorea</taxon>
        <taxon>Rhabditida</taxon>
        <taxon>Spirurina</taxon>
        <taxon>Ascaridomorpha</taxon>
        <taxon>Ascaridoidea</taxon>
        <taxon>Anisakidae</taxon>
        <taxon>Anisakis</taxon>
        <taxon>Anisakis simplex complex</taxon>
    </lineage>
</organism>
<protein>
    <submittedName>
        <fullName evidence="3">D-3-phosphoglycerate dehydrogenase</fullName>
    </submittedName>
</protein>
<dbReference type="AlphaFoldDB" id="A0A0M3JLS8"/>
<name>A0A0M3JLS8_ANISI</name>
<sequence>MIVTVAVVRKEVVAGALARNGHITIMIDPDQEVRPEAVDTIAIGNVIEKEIITAIAIEIMSTIVEVVIESDQGVEITSADTIAEGLSC</sequence>
<gene>
    <name evidence="1" type="ORF">ASIM_LOCUS8358</name>
</gene>
<proteinExistence type="predicted"/>
<evidence type="ECO:0000313" key="2">
    <source>
        <dbReference type="Proteomes" id="UP000267096"/>
    </source>
</evidence>
<evidence type="ECO:0000313" key="1">
    <source>
        <dbReference type="EMBL" id="VDK31417.1"/>
    </source>
</evidence>
<keyword evidence="2" id="KW-1185">Reference proteome</keyword>
<reference evidence="3" key="1">
    <citation type="submission" date="2017-02" db="UniProtKB">
        <authorList>
            <consortium name="WormBaseParasite"/>
        </authorList>
    </citation>
    <scope>IDENTIFICATION</scope>
</reference>
<reference evidence="1 2" key="2">
    <citation type="submission" date="2018-11" db="EMBL/GenBank/DDBJ databases">
        <authorList>
            <consortium name="Pathogen Informatics"/>
        </authorList>
    </citation>
    <scope>NUCLEOTIDE SEQUENCE [LARGE SCALE GENOMIC DNA]</scope>
</reference>
<evidence type="ECO:0000313" key="3">
    <source>
        <dbReference type="WBParaSite" id="ASIM_0000860901-mRNA-1"/>
    </source>
</evidence>
<dbReference type="Proteomes" id="UP000267096">
    <property type="component" value="Unassembled WGS sequence"/>
</dbReference>
<accession>A0A0M3JLS8</accession>
<dbReference type="EMBL" id="UYRR01022434">
    <property type="protein sequence ID" value="VDK31417.1"/>
    <property type="molecule type" value="Genomic_DNA"/>
</dbReference>
<dbReference type="WBParaSite" id="ASIM_0000860901-mRNA-1">
    <property type="protein sequence ID" value="ASIM_0000860901-mRNA-1"/>
    <property type="gene ID" value="ASIM_0000860901"/>
</dbReference>